<evidence type="ECO:0000256" key="3">
    <source>
        <dbReference type="ARBA" id="ARBA00022448"/>
    </source>
</evidence>
<keyword evidence="10" id="KW-0998">Cell outer membrane</keyword>
<accession>A0A6L6Q892</accession>
<dbReference type="SUPFAM" id="SSF56935">
    <property type="entry name" value="Porins"/>
    <property type="match status" value="1"/>
</dbReference>
<name>A0A6L6Q892_9BURK</name>
<evidence type="ECO:0000256" key="10">
    <source>
        <dbReference type="ARBA" id="ARBA00023237"/>
    </source>
</evidence>
<evidence type="ECO:0000256" key="4">
    <source>
        <dbReference type="ARBA" id="ARBA00022452"/>
    </source>
</evidence>
<dbReference type="Pfam" id="PF13609">
    <property type="entry name" value="Porin_4"/>
    <property type="match status" value="1"/>
</dbReference>
<dbReference type="Gene3D" id="2.40.160.10">
    <property type="entry name" value="Porin"/>
    <property type="match status" value="1"/>
</dbReference>
<keyword evidence="9" id="KW-0472">Membrane</keyword>
<feature type="chain" id="PRO_5026698434" evidence="11">
    <location>
        <begin position="19"/>
        <end position="351"/>
    </location>
</feature>
<comment type="caution">
    <text evidence="13">The sequence shown here is derived from an EMBL/GenBank/DDBJ whole genome shotgun (WGS) entry which is preliminary data.</text>
</comment>
<dbReference type="InterPro" id="IPR033900">
    <property type="entry name" value="Gram_neg_porin_domain"/>
</dbReference>
<dbReference type="CDD" id="cd00342">
    <property type="entry name" value="gram_neg_porins"/>
    <property type="match status" value="1"/>
</dbReference>
<reference evidence="13 14" key="1">
    <citation type="submission" date="2019-11" db="EMBL/GenBank/DDBJ databases">
        <title>Type strains purchased from KCTC, JCM and DSMZ.</title>
        <authorList>
            <person name="Lu H."/>
        </authorList>
    </citation>
    <scope>NUCLEOTIDE SEQUENCE [LARGE SCALE GENOMIC DNA]</scope>
    <source>
        <strain evidence="13 14">KCTC 42409</strain>
    </source>
</reference>
<evidence type="ECO:0000313" key="14">
    <source>
        <dbReference type="Proteomes" id="UP000484015"/>
    </source>
</evidence>
<dbReference type="InterPro" id="IPR050298">
    <property type="entry name" value="Gram-neg_bact_OMP"/>
</dbReference>
<evidence type="ECO:0000256" key="2">
    <source>
        <dbReference type="ARBA" id="ARBA00011233"/>
    </source>
</evidence>
<evidence type="ECO:0000256" key="5">
    <source>
        <dbReference type="ARBA" id="ARBA00022692"/>
    </source>
</evidence>
<dbReference type="AlphaFoldDB" id="A0A6L6Q892"/>
<keyword evidence="14" id="KW-1185">Reference proteome</keyword>
<evidence type="ECO:0000256" key="1">
    <source>
        <dbReference type="ARBA" id="ARBA00004571"/>
    </source>
</evidence>
<dbReference type="EMBL" id="WNLA01000028">
    <property type="protein sequence ID" value="MTW05684.1"/>
    <property type="molecule type" value="Genomic_DNA"/>
</dbReference>
<dbReference type="RefSeq" id="WP_155442030.1">
    <property type="nucleotide sequence ID" value="NZ_WNLA01000028.1"/>
</dbReference>
<organism evidence="13 14">
    <name type="scientific">Pseudoduganella ginsengisoli</name>
    <dbReference type="NCBI Taxonomy" id="1462440"/>
    <lineage>
        <taxon>Bacteria</taxon>
        <taxon>Pseudomonadati</taxon>
        <taxon>Pseudomonadota</taxon>
        <taxon>Betaproteobacteria</taxon>
        <taxon>Burkholderiales</taxon>
        <taxon>Oxalobacteraceae</taxon>
        <taxon>Telluria group</taxon>
        <taxon>Pseudoduganella</taxon>
    </lineage>
</organism>
<keyword evidence="4" id="KW-1134">Transmembrane beta strand</keyword>
<comment type="subcellular location">
    <subcellularLocation>
        <location evidence="1">Cell outer membrane</location>
        <topology evidence="1">Multi-pass membrane protein</topology>
    </subcellularLocation>
</comment>
<keyword evidence="7" id="KW-0406">Ion transport</keyword>
<dbReference type="PANTHER" id="PTHR34501">
    <property type="entry name" value="PROTEIN YDDL-RELATED"/>
    <property type="match status" value="1"/>
</dbReference>
<evidence type="ECO:0000256" key="8">
    <source>
        <dbReference type="ARBA" id="ARBA00023114"/>
    </source>
</evidence>
<evidence type="ECO:0000256" key="6">
    <source>
        <dbReference type="ARBA" id="ARBA00022729"/>
    </source>
</evidence>
<dbReference type="GO" id="GO:0006811">
    <property type="term" value="P:monoatomic ion transport"/>
    <property type="evidence" value="ECO:0007669"/>
    <property type="project" value="UniProtKB-KW"/>
</dbReference>
<gene>
    <name evidence="13" type="ORF">GM668_26765</name>
</gene>
<comment type="subunit">
    <text evidence="2">Homotrimer.</text>
</comment>
<dbReference type="InterPro" id="IPR023614">
    <property type="entry name" value="Porin_dom_sf"/>
</dbReference>
<dbReference type="GO" id="GO:0009279">
    <property type="term" value="C:cell outer membrane"/>
    <property type="evidence" value="ECO:0007669"/>
    <property type="project" value="UniProtKB-SubCell"/>
</dbReference>
<feature type="signal peptide" evidence="11">
    <location>
        <begin position="1"/>
        <end position="18"/>
    </location>
</feature>
<keyword evidence="3" id="KW-0813">Transport</keyword>
<dbReference type="GO" id="GO:0015288">
    <property type="term" value="F:porin activity"/>
    <property type="evidence" value="ECO:0007669"/>
    <property type="project" value="UniProtKB-KW"/>
</dbReference>
<keyword evidence="5" id="KW-0812">Transmembrane</keyword>
<keyword evidence="8" id="KW-0626">Porin</keyword>
<dbReference type="OrthoDB" id="6975458at2"/>
<evidence type="ECO:0000313" key="13">
    <source>
        <dbReference type="EMBL" id="MTW05684.1"/>
    </source>
</evidence>
<evidence type="ECO:0000256" key="7">
    <source>
        <dbReference type="ARBA" id="ARBA00023065"/>
    </source>
</evidence>
<evidence type="ECO:0000259" key="12">
    <source>
        <dbReference type="Pfam" id="PF13609"/>
    </source>
</evidence>
<feature type="domain" description="Porin" evidence="12">
    <location>
        <begin position="6"/>
        <end position="316"/>
    </location>
</feature>
<dbReference type="PANTHER" id="PTHR34501:SF9">
    <property type="entry name" value="MAJOR OUTER MEMBRANE PROTEIN P.IA"/>
    <property type="match status" value="1"/>
</dbReference>
<proteinExistence type="predicted"/>
<keyword evidence="6 11" id="KW-0732">Signal</keyword>
<dbReference type="GO" id="GO:0046930">
    <property type="term" value="C:pore complex"/>
    <property type="evidence" value="ECO:0007669"/>
    <property type="project" value="UniProtKB-KW"/>
</dbReference>
<evidence type="ECO:0000256" key="9">
    <source>
        <dbReference type="ARBA" id="ARBA00023136"/>
    </source>
</evidence>
<protein>
    <submittedName>
        <fullName evidence="13">Porin</fullName>
    </submittedName>
</protein>
<evidence type="ECO:0000256" key="11">
    <source>
        <dbReference type="SAM" id="SignalP"/>
    </source>
</evidence>
<dbReference type="Proteomes" id="UP000484015">
    <property type="component" value="Unassembled WGS sequence"/>
</dbReference>
<sequence length="351" mass="37279">MMRSWATLLALAPAVAQAESGMTLSGAMDLALERGNYDRGVSATRVQSGDLGVSRFNVRATEDLGEGVTAFAILETALGADTGTAGAGTALWNRGSVVGLRGPAGQVVAGRQYAPMFWVALRSDASTVAFPTTGVVLNIEQTLVTGRSGIGGFFNNAINYRTPDWHGWNGEVSYSVGNELAGPRRHDGENAGCNVQYGQDAWWAGYAYNRSVAHEATDTADRVHRTHLLGVKYSVAEWALGANVAYLANMLGGPSGGNAHVGQVSGRVAAGPGDVNLSIGWMAETGRKRTLAWHAGYVWPLSRRTQLYAFTVKLHNNAVGNRGLANLYGDYRLVQPGFDPQAVALGIRHLF</sequence>